<organism evidence="1">
    <name type="scientific">Anguilla anguilla</name>
    <name type="common">European freshwater eel</name>
    <name type="synonym">Muraena anguilla</name>
    <dbReference type="NCBI Taxonomy" id="7936"/>
    <lineage>
        <taxon>Eukaryota</taxon>
        <taxon>Metazoa</taxon>
        <taxon>Chordata</taxon>
        <taxon>Craniata</taxon>
        <taxon>Vertebrata</taxon>
        <taxon>Euteleostomi</taxon>
        <taxon>Actinopterygii</taxon>
        <taxon>Neopterygii</taxon>
        <taxon>Teleostei</taxon>
        <taxon>Anguilliformes</taxon>
        <taxon>Anguillidae</taxon>
        <taxon>Anguilla</taxon>
    </lineage>
</organism>
<name>A0A0E9U0N5_ANGAN</name>
<reference evidence="1" key="2">
    <citation type="journal article" date="2015" name="Fish Shellfish Immunol.">
        <title>Early steps in the European eel (Anguilla anguilla)-Vibrio vulnificus interaction in the gills: Role of the RtxA13 toxin.</title>
        <authorList>
            <person name="Callol A."/>
            <person name="Pajuelo D."/>
            <person name="Ebbesson L."/>
            <person name="Teles M."/>
            <person name="MacKenzie S."/>
            <person name="Amaro C."/>
        </authorList>
    </citation>
    <scope>NUCLEOTIDE SEQUENCE</scope>
</reference>
<evidence type="ECO:0000313" key="1">
    <source>
        <dbReference type="EMBL" id="JAH58730.1"/>
    </source>
</evidence>
<dbReference type="EMBL" id="GBXM01049847">
    <property type="protein sequence ID" value="JAH58730.1"/>
    <property type="molecule type" value="Transcribed_RNA"/>
</dbReference>
<proteinExistence type="predicted"/>
<protein>
    <submittedName>
        <fullName evidence="1">Uncharacterized protein</fullName>
    </submittedName>
</protein>
<sequence length="55" mass="6289">MLPKFIRCDLEILIRSTRVLANNRPGVTYIVILSLRNSVGAVQMNHNFSFSALIW</sequence>
<accession>A0A0E9U0N5</accession>
<reference evidence="1" key="1">
    <citation type="submission" date="2014-11" db="EMBL/GenBank/DDBJ databases">
        <authorList>
            <person name="Amaro Gonzalez C."/>
        </authorList>
    </citation>
    <scope>NUCLEOTIDE SEQUENCE</scope>
</reference>
<dbReference type="AlphaFoldDB" id="A0A0E9U0N5"/>